<feature type="region of interest" description="Disordered" evidence="2">
    <location>
        <begin position="2747"/>
        <end position="2788"/>
    </location>
</feature>
<reference evidence="5" key="2">
    <citation type="submission" date="2021-04" db="EMBL/GenBank/DDBJ databases">
        <authorList>
            <person name="Gilroy R."/>
        </authorList>
    </citation>
    <scope>NUCLEOTIDE SEQUENCE</scope>
    <source>
        <strain evidence="5">CHK183-5548</strain>
    </source>
</reference>
<feature type="compositionally biased region" description="Acidic residues" evidence="2">
    <location>
        <begin position="209"/>
        <end position="219"/>
    </location>
</feature>
<evidence type="ECO:0000313" key="6">
    <source>
        <dbReference type="Proteomes" id="UP000823883"/>
    </source>
</evidence>
<feature type="transmembrane region" description="Helical" evidence="3">
    <location>
        <begin position="2812"/>
        <end position="2829"/>
    </location>
</feature>
<feature type="compositionally biased region" description="Acidic residues" evidence="2">
    <location>
        <begin position="278"/>
        <end position="294"/>
    </location>
</feature>
<evidence type="ECO:0000259" key="4">
    <source>
        <dbReference type="Pfam" id="PF18998"/>
    </source>
</evidence>
<evidence type="ECO:0000256" key="2">
    <source>
        <dbReference type="SAM" id="MobiDB-lite"/>
    </source>
</evidence>
<dbReference type="NCBIfam" id="NF033073">
    <property type="entry name" value="LPXTG_double"/>
    <property type="match status" value="1"/>
</dbReference>
<reference evidence="5" key="1">
    <citation type="journal article" date="2021" name="PeerJ">
        <title>Extensive microbial diversity within the chicken gut microbiome revealed by metagenomics and culture.</title>
        <authorList>
            <person name="Gilroy R."/>
            <person name="Ravi A."/>
            <person name="Getino M."/>
            <person name="Pursley I."/>
            <person name="Horton D.L."/>
            <person name="Alikhan N.F."/>
            <person name="Baker D."/>
            <person name="Gharbi K."/>
            <person name="Hall N."/>
            <person name="Watson M."/>
            <person name="Adriaenssens E.M."/>
            <person name="Foster-Nyarko E."/>
            <person name="Jarju S."/>
            <person name="Secka A."/>
            <person name="Antonio M."/>
            <person name="Oren A."/>
            <person name="Chaudhuri R.R."/>
            <person name="La Ragione R."/>
            <person name="Hildebrand F."/>
            <person name="Pallen M.J."/>
        </authorList>
    </citation>
    <scope>NUCLEOTIDE SEQUENCE</scope>
    <source>
        <strain evidence="5">CHK183-5548</strain>
    </source>
</reference>
<feature type="domain" description="Bacterial repeat" evidence="4">
    <location>
        <begin position="2028"/>
        <end position="2080"/>
    </location>
</feature>
<feature type="domain" description="Bacterial repeat" evidence="4">
    <location>
        <begin position="1840"/>
        <end position="1883"/>
    </location>
</feature>
<comment type="caution">
    <text evidence="5">The sequence shown here is derived from an EMBL/GenBank/DDBJ whole genome shotgun (WGS) entry which is preliminary data.</text>
</comment>
<feature type="region of interest" description="Disordered" evidence="2">
    <location>
        <begin position="249"/>
        <end position="355"/>
    </location>
</feature>
<sequence length="2836" mass="314019">MEGRGRSRARKHKLFSPKRLTSFLLAAAMVCTNIGSDLSTAYAAGSSTDVSFEMRGSDLVTAIEDAISSENVVTPDDLNFTNGKVEDFEGFLFGEGKLYEAYPEMEGGDVDADMRVFVRLPEDADDMYAVTGDEEVIFLYINNSDETVRFRSLINYTKDGEEKTKKTDWVNVRSYESVYGEEEVNVIPDQPETEEPAEIPETTVPETEVPAEETTEAPAEETTAPAEEDPLATDSELKVSMSRNEAALVAAPGDEVATPSEMPEEETPDEPETTAPEESNEGLVDEGNLPEESDPATTPEESQPAEETTPVEETTETPETTAPAETPAAPAEDPVATADEIESAPKPDSSDLVGIGWSGTGKIYTSTLNMLHALEDVEGWKVEYSITPEGSARIIDGARGVEDGEDLYFGVKNQIGYAVETVLANGEKLTADTITDNEDGSQTAWYAVYGVTEEQNIDVVMAETENSYELTINHILEDEAGIWGATETVYLSEEDFSDGSYDTAQNEYVKEGMEFAETAPVISTEDFSEERSAEITLNYQVKDGWRIVEESADDFGISPMSVYIGDLDTVVIKPEDGIVVTIQFSDSYGIPMGDPAIVAIDKKESSGQYQLKYDLSIPEGYTASTDNGTIEDNILTATFAADETEAVINVTYTPQTVSYLVEYYYQNVEDDDYTLAAEETDTESGEVGSLTDVIPETKEGFTAQTVEQQVIQAKGTVVQVKYDRNVYTLLYNTNGGSYIPSEQAKYGSEITLDEKEPTRQGYQFDGWYEDEGLTNRVHAVALEKDPTMVYAKWTGDMVDYRMVYLTENANDDGYSYVGTVTDRAKAGETVQATKDSRKPEGFDTQHFTFESSDSAVVSADGSTVITVKYSRNEYTITFGDTGKTLICDKEEHKHSLLSCGWWWGKWLCGKKEHTHSDENGCYDVKPDLSITAKYEQDISDQWLAAVGPGTPWEGQNWLWDKSWPGDQYTGFQEKMPGEDKYLTTGNNGNIRYDLYYYVEDPEGDIEFRGRMFTQKYHVVLKVEPGTNATYDEEFFPIDGYERFGSNIDEWWNGEQNRHDSVSFPQGDTKFYYIPEEYTLSLVDGNLQKGYAVPYGSDISEYTNMEGLPGGDVNGTFVGWYIDPEFETPYAGDNTMPKGLVLYAKRQGEIFTVTFKEAEGSEEIYRSEKVESGKTVENMPEYPSKEGYIFDGWYVRTGSGEIPFDQMSQITADITVYAKWIPSTTIHYTVYHQTTAGENIVKPVEKTGKVNATVQERALSADQMPEAYAGYVPAQISQTITLTPGETHNIIFVYDEATEFSYTVQYVYEGTVIQTDGQKTVQENVITVYAKLNSETLSKGYEIDGTSAQRVVLTRGENVVTFPLQLAEYDIAYDLNGGTNNFSNPTSYKPSDLKNESITILPPTRDGYTFAGWELVEGKVAEDSTAHNPMLPVIDEGSYGNLIFEAQWKKEVTITYTALEGGEVKPTSETFDAETGEPQGSTAAAETGWKFVGWYDNKDAKGNPVSTDEIFMPGEPVTGWENASYYAKFERTKVEYFKEKYVETLDGGYELYSRTNSFGDAGEWIVTGKNSVLPTKITGYTFDPTNKDSVLEGQLLAGEEPLVLKWYYNRNRHTVKYELQDSAVIPDGAEAFVPAPSVHKYKETVTVASPIELPGYTFKGWYVAEGLKGQEDTYPESFTMPDSDVLLKGWFEANSDTKYKVQHWVEDSNGHYKKAIEEPLQGKTGDEVKAELRKDFEGVAFDPQHPDNILSGTVKGDGSLVLKVYYSRDVKGEENPDQPDGIPDKYQVTVTYTTDGNGYVTSDQKKSVTEIVTLYKNGNPKDGYALPEDSTAKGFTRAEGIEATAKPGYAFANWKQSDSAESYSSVAGIPVTGDTTFTANFKQNAYELLVEHVYLDKEGNKAEVFQEYSDAVQAGNPIAVSPRDKEGFTLDYFVLQTDYSETVYGHNNYKYMTLKFVMPASDTYVRVYYFEDQNSDKIPDKYQVEVTYITDGKGYVNAVNEESATEIVTLYLGGDPDMGYAEPGSEGAMGHTAAEGISAAPKTGYDFVNWTFGTDGMTENKQPAGIEVTGPMTIKANFKAQSRVWHVSYYNEDQEEIRDPQQGTVTYGDPYDLTEYIYDELDGNDGHHYAKVGTDGSDIKGIAGGDSDDVIWIQVIYSLDEIGEKNPDKPDGVADKYQTVVTFGAVNGIFDETGTTYTERIVTLRDADGQPAESGTYRLQQTDIPGATPAEGYWGGNWEPNPYDAEIAAKGNKHFVITFVPDEFEARVEYYFDGEKDDDWTKTEKYLFDDVLDISEAEIVEHDGKQYALDWIEGNPLTITADESSNVIKVYYSLDENGDAVPDKYQDIIVFAAINGTFNENGTPQTQLERVITYTNDGTADGKWDVNGKYTLTEDDIPEATAAAGYTQESLKWVGPNPLNYTIFSRAEEGQESKKTFIVMFTGAAEQTYTVQYIDEDTNEGLLPQAVKTAPFGSYIKGEDEKVEIPGYAYTRATDLLVTEHNESNYVFVYYSKDTEGPEGPDHPDGHPDKYQIVFTYVSANETTGTVTGTTREVYTFKDKESGEYIEPTGISPNAIEGHDPIASPAENYAFYYWTVQGQEDEKDYTSGMRLLGEKVYTEDTTFMAYFAEDKLNDTVDGGDPNQPDGIPDIYQIVFTYVTEDANHGTVDGMVTEVRTFPRNGETGEYDTTTSIKPNVDVTISTVGSYRFDNWTNGTTTYNTDDDLRAAAFTSSQTFTAHFYRISSGGGGNGGGGSSSGGGNPYNPSTGGPGVTITDPEVPLAPLPDGSGDSTMIFDDNVPLAPLPKTGQQSSKTAITMLLAGIFLAFASLTKRREENN</sequence>
<evidence type="ECO:0000256" key="1">
    <source>
        <dbReference type="ARBA" id="ARBA00004196"/>
    </source>
</evidence>
<dbReference type="EMBL" id="DWWL01000085">
    <property type="protein sequence ID" value="HJC48943.1"/>
    <property type="molecule type" value="Genomic_DNA"/>
</dbReference>
<evidence type="ECO:0000256" key="3">
    <source>
        <dbReference type="SAM" id="Phobius"/>
    </source>
</evidence>
<dbReference type="Pfam" id="PF18998">
    <property type="entry name" value="Flg_new_2"/>
    <property type="match status" value="4"/>
</dbReference>
<feature type="compositionally biased region" description="Low complexity" evidence="2">
    <location>
        <begin position="317"/>
        <end position="338"/>
    </location>
</feature>
<organism evidence="5 6">
    <name type="scientific">Candidatus Lachnoclostridium pullistercoris</name>
    <dbReference type="NCBI Taxonomy" id="2838632"/>
    <lineage>
        <taxon>Bacteria</taxon>
        <taxon>Bacillati</taxon>
        <taxon>Bacillota</taxon>
        <taxon>Clostridia</taxon>
        <taxon>Lachnospirales</taxon>
        <taxon>Lachnospiraceae</taxon>
    </lineage>
</organism>
<dbReference type="InterPro" id="IPR042229">
    <property type="entry name" value="Listeria/Bacterioides_rpt_sf"/>
</dbReference>
<feature type="compositionally biased region" description="Acidic residues" evidence="2">
    <location>
        <begin position="262"/>
        <end position="272"/>
    </location>
</feature>
<evidence type="ECO:0000313" key="5">
    <source>
        <dbReference type="EMBL" id="HJC48943.1"/>
    </source>
</evidence>
<keyword evidence="3" id="KW-0472">Membrane</keyword>
<dbReference type="InterPro" id="IPR013378">
    <property type="entry name" value="InlB-like_B-rpt"/>
</dbReference>
<dbReference type="Pfam" id="PF09479">
    <property type="entry name" value="Flg_new"/>
    <property type="match status" value="4"/>
</dbReference>
<dbReference type="Gene3D" id="2.60.40.4270">
    <property type="entry name" value="Listeria-Bacteroides repeat domain"/>
    <property type="match status" value="3"/>
</dbReference>
<comment type="subcellular location">
    <subcellularLocation>
        <location evidence="1">Cell envelope</location>
    </subcellularLocation>
</comment>
<accession>A0A9D2T6L4</accession>
<dbReference type="NCBIfam" id="TIGR02543">
    <property type="entry name" value="List_Bact_rpt"/>
    <property type="match status" value="3"/>
</dbReference>
<feature type="domain" description="Bacterial repeat" evidence="4">
    <location>
        <begin position="1653"/>
        <end position="1693"/>
    </location>
</feature>
<keyword evidence="3" id="KW-1133">Transmembrane helix</keyword>
<dbReference type="InterPro" id="IPR044060">
    <property type="entry name" value="Bacterial_rp_domain"/>
</dbReference>
<gene>
    <name evidence="5" type="ORF">IAA04_12915</name>
</gene>
<feature type="compositionally biased region" description="Low complexity" evidence="2">
    <location>
        <begin position="199"/>
        <end position="208"/>
    </location>
</feature>
<dbReference type="Proteomes" id="UP000823883">
    <property type="component" value="Unassembled WGS sequence"/>
</dbReference>
<name>A0A9D2T6L4_9FIRM</name>
<feature type="region of interest" description="Disordered" evidence="2">
    <location>
        <begin position="181"/>
        <end position="232"/>
    </location>
</feature>
<protein>
    <submittedName>
        <fullName evidence="5">Doubled motif LPXTG anchor domain-containing protein</fullName>
    </submittedName>
</protein>
<keyword evidence="3" id="KW-0812">Transmembrane</keyword>
<feature type="domain" description="Bacterial repeat" evidence="4">
    <location>
        <begin position="1451"/>
        <end position="1517"/>
    </location>
</feature>
<feature type="compositionally biased region" description="Gly residues" evidence="2">
    <location>
        <begin position="2747"/>
        <end position="2759"/>
    </location>
</feature>
<dbReference type="GO" id="GO:0030313">
    <property type="term" value="C:cell envelope"/>
    <property type="evidence" value="ECO:0007669"/>
    <property type="project" value="UniProtKB-SubCell"/>
</dbReference>
<proteinExistence type="predicted"/>